<reference evidence="4 5" key="1">
    <citation type="journal article" date="2015" name="Microbiome">
        <title>Genomic resolution of linkages in carbon, nitrogen, and sulfur cycling among widespread estuary sediment bacteria.</title>
        <authorList>
            <person name="Baker B.J."/>
            <person name="Lazar C.S."/>
            <person name="Teske A.P."/>
            <person name="Dick G.J."/>
        </authorList>
    </citation>
    <scope>NUCLEOTIDE SEQUENCE [LARGE SCALE GENOMIC DNA]</scope>
    <source>
        <strain evidence="4">DG_26</strain>
    </source>
</reference>
<evidence type="ECO:0000259" key="2">
    <source>
        <dbReference type="Pfam" id="PF03435"/>
    </source>
</evidence>
<feature type="domain" description="Saccharopine dehydrogenase-like C-terminal" evidence="3">
    <location>
        <begin position="146"/>
        <end position="392"/>
    </location>
</feature>
<evidence type="ECO:0000256" key="1">
    <source>
        <dbReference type="ARBA" id="ARBA00023002"/>
    </source>
</evidence>
<dbReference type="PANTHER" id="PTHR11133:SF22">
    <property type="entry name" value="ALPHA-AMINOADIPIC SEMIALDEHYDE SYNTHASE, MITOCHONDRIAL"/>
    <property type="match status" value="1"/>
</dbReference>
<dbReference type="SUPFAM" id="SSF51735">
    <property type="entry name" value="NAD(P)-binding Rossmann-fold domains"/>
    <property type="match status" value="1"/>
</dbReference>
<organism evidence="4 5">
    <name type="scientific">candidate division TA06 bacterium DG_26</name>
    <dbReference type="NCBI Taxonomy" id="1703771"/>
    <lineage>
        <taxon>Bacteria</taxon>
        <taxon>Bacteria division TA06</taxon>
    </lineage>
</organism>
<evidence type="ECO:0000313" key="5">
    <source>
        <dbReference type="Proteomes" id="UP000051124"/>
    </source>
</evidence>
<dbReference type="Proteomes" id="UP000051124">
    <property type="component" value="Unassembled WGS sequence"/>
</dbReference>
<feature type="domain" description="Saccharopine dehydrogenase NADP binding" evidence="2">
    <location>
        <begin position="22"/>
        <end position="142"/>
    </location>
</feature>
<dbReference type="EMBL" id="LIZT01000062">
    <property type="protein sequence ID" value="KPJ49364.1"/>
    <property type="molecule type" value="Genomic_DNA"/>
</dbReference>
<dbReference type="InterPro" id="IPR036291">
    <property type="entry name" value="NAD(P)-bd_dom_sf"/>
</dbReference>
<keyword evidence="1" id="KW-0560">Oxidoreductase</keyword>
<comment type="caution">
    <text evidence="4">The sequence shown here is derived from an EMBL/GenBank/DDBJ whole genome shotgun (WGS) entry which is preliminary data.</text>
</comment>
<dbReference type="Gene3D" id="3.40.50.720">
    <property type="entry name" value="NAD(P)-binding Rossmann-like Domain"/>
    <property type="match status" value="2"/>
</dbReference>
<evidence type="ECO:0000313" key="4">
    <source>
        <dbReference type="EMBL" id="KPJ49364.1"/>
    </source>
</evidence>
<sequence length="401" mass="43326">MKVSGSIVDKSGPSLYTRAVRILVLGAGMMGTAAVYDLARSAGVDEIVVADLDFYKAKRIAELGHGKVRPERLDVQDVEGTKRLMAGCDSVLSSVDYSYNGLLTKCSIAVGVNMCDLGGSNNVVRQQLQLHDQALERGITAIPDCGLAPGIPSILVSLAAHRMEAIEDVSIRVGGLPQDPIPPLNYAIVFSPRGLINEYTEKASILRDGKIKEVDALDGLERITFPGPIGELEAFYTSGGASTLPQIMRERIANLDYKTVRYAGHCELIRAMIQLGMASSESIEVGGVLIRPVDLFSELLSKNLPANGKDLVLLRVTVVGTMKGKACTLVYELTDYYDEKTQLTAMMRTTGFPASIIAQMLASGRIEPKGVVPQELSVPPEEFVEELKKRGIAIRETESVE</sequence>
<evidence type="ECO:0008006" key="6">
    <source>
        <dbReference type="Google" id="ProtNLM"/>
    </source>
</evidence>
<evidence type="ECO:0000259" key="3">
    <source>
        <dbReference type="Pfam" id="PF16653"/>
    </source>
</evidence>
<dbReference type="InterPro" id="IPR051168">
    <property type="entry name" value="AASS"/>
</dbReference>
<dbReference type="PANTHER" id="PTHR11133">
    <property type="entry name" value="SACCHAROPINE DEHYDROGENASE"/>
    <property type="match status" value="1"/>
</dbReference>
<dbReference type="GO" id="GO:0016491">
    <property type="term" value="F:oxidoreductase activity"/>
    <property type="evidence" value="ECO:0007669"/>
    <property type="project" value="UniProtKB-KW"/>
</dbReference>
<gene>
    <name evidence="4" type="ORF">AMJ40_05695</name>
</gene>
<dbReference type="Pfam" id="PF16653">
    <property type="entry name" value="Sacchrp_dh_C"/>
    <property type="match status" value="1"/>
</dbReference>
<protein>
    <recommendedName>
        <fullName evidence="6">Saccharopine dehydrogenase</fullName>
    </recommendedName>
</protein>
<accession>A0A0S7WGR4</accession>
<dbReference type="InterPro" id="IPR005097">
    <property type="entry name" value="Sacchrp_dh_NADP-bd"/>
</dbReference>
<dbReference type="InterPro" id="IPR032095">
    <property type="entry name" value="Sacchrp_dh-like_C"/>
</dbReference>
<dbReference type="Gene3D" id="3.30.360.10">
    <property type="entry name" value="Dihydrodipicolinate Reductase, domain 2"/>
    <property type="match status" value="1"/>
</dbReference>
<dbReference type="SUPFAM" id="SSF55347">
    <property type="entry name" value="Glyceraldehyde-3-phosphate dehydrogenase-like, C-terminal domain"/>
    <property type="match status" value="1"/>
</dbReference>
<dbReference type="AlphaFoldDB" id="A0A0S7WGR4"/>
<name>A0A0S7WGR4_UNCT6</name>
<proteinExistence type="predicted"/>
<dbReference type="Pfam" id="PF03435">
    <property type="entry name" value="Sacchrp_dh_NADP"/>
    <property type="match status" value="1"/>
</dbReference>